<proteinExistence type="inferred from homology"/>
<dbReference type="Gene3D" id="3.30.70.2390">
    <property type="match status" value="1"/>
</dbReference>
<feature type="domain" description="LytR/CpsA/Psr regulator C-terminal" evidence="4">
    <location>
        <begin position="618"/>
        <end position="703"/>
    </location>
</feature>
<accession>A0A370HYK7</accession>
<evidence type="ECO:0000259" key="4">
    <source>
        <dbReference type="Pfam" id="PF13399"/>
    </source>
</evidence>
<dbReference type="Proteomes" id="UP000254869">
    <property type="component" value="Unassembled WGS sequence"/>
</dbReference>
<protein>
    <submittedName>
        <fullName evidence="5">LytR family transcriptional attenuator</fullName>
    </submittedName>
</protein>
<feature type="compositionally biased region" description="Low complexity" evidence="2">
    <location>
        <begin position="707"/>
        <end position="749"/>
    </location>
</feature>
<dbReference type="Gene3D" id="3.40.630.190">
    <property type="entry name" value="LCP protein"/>
    <property type="match status" value="1"/>
</dbReference>
<reference evidence="5 6" key="1">
    <citation type="submission" date="2018-07" db="EMBL/GenBank/DDBJ databases">
        <title>Genomic Encyclopedia of Type Strains, Phase IV (KMG-IV): sequencing the most valuable type-strain genomes for metagenomic binning, comparative biology and taxonomic classification.</title>
        <authorList>
            <person name="Goeker M."/>
        </authorList>
    </citation>
    <scope>NUCLEOTIDE SEQUENCE [LARGE SCALE GENOMIC DNA]</scope>
    <source>
        <strain evidence="5 6">DSM 44290</strain>
    </source>
</reference>
<dbReference type="Pfam" id="PF03816">
    <property type="entry name" value="LytR_cpsA_psr"/>
    <property type="match status" value="1"/>
</dbReference>
<gene>
    <name evidence="5" type="ORF">DFR76_110283</name>
</gene>
<evidence type="ECO:0000256" key="2">
    <source>
        <dbReference type="SAM" id="MobiDB-lite"/>
    </source>
</evidence>
<sequence length="769" mass="80519">MKLNGEMNDHTEPIPVVPDPRSGGRHARHARAENQAADRSGPAPTPAERAARLDAPGTGRRVRGEAPEPAAPRHSDHSDPRRVERPGAERRSVDGVRGERRGGERTDAERRGGEHVSGERRGGERVEGDRRGVQRSGEGRGGERADAERRTVPRSGDGRGVEGEHAERGGARRGERAAARAAAQPPAARRGRDEDGEAGARRTRAAATESAAETRRPRGKAATAADIANAPTDRYVPAKPSRSARRAAAKRPPSKQARAARIAGRLAAAATAVIVVSGTGFAYYSEKSINEGFTRSNVISEADAAALDGDMNILLIGLDTRKDQNGNDLPKDILDQLHAGDGTEGGYNANSLILVHIPKDLKKITAFSIPRDDYVQVAGIPGYDHAKIKEAYGLKKATVEQKLENQGVKDKVELERQGREAGRESIVATVKQLTGVPINRFAEISLVGFYDLANILGGVDVCLNHAVNDEYYSGAVFPAGRQHLDAANALSFVRQRHGLDNGDLDRTHRQQAFLTSVAKQLKDSGTLTNVGKLQALITAAQNDVVLSQGWNLLDFAQTMGKAGSIPIEFQTLPVKAYDNVDGQDVNVIDPAAIKKVVRTAFGVQTPQPTAPKTAPLSTVDVRNAGAASGMAAKVSNFLSGKGFHSGDALNAQYGDGSSSVVYYPSSSTDADATQVADMLGGLPTAPSKSVEAGHVKVVIGSDFAMPDDTSSSASASTTASPDSTGASSSSTSVSASAGSSGAGATSADGQPDSGKPVTTSIGSDIPCVN</sequence>
<feature type="region of interest" description="Disordered" evidence="2">
    <location>
        <begin position="1"/>
        <end position="256"/>
    </location>
</feature>
<organism evidence="5 6">
    <name type="scientific">Nocardia pseudobrasiliensis</name>
    <dbReference type="NCBI Taxonomy" id="45979"/>
    <lineage>
        <taxon>Bacteria</taxon>
        <taxon>Bacillati</taxon>
        <taxon>Actinomycetota</taxon>
        <taxon>Actinomycetes</taxon>
        <taxon>Mycobacteriales</taxon>
        <taxon>Nocardiaceae</taxon>
        <taxon>Nocardia</taxon>
    </lineage>
</organism>
<feature type="compositionally biased region" description="Low complexity" evidence="2">
    <location>
        <begin position="221"/>
        <end position="230"/>
    </location>
</feature>
<dbReference type="PANTHER" id="PTHR33392">
    <property type="entry name" value="POLYISOPRENYL-TEICHOIC ACID--PEPTIDOGLYCAN TEICHOIC ACID TRANSFERASE TAGU"/>
    <property type="match status" value="1"/>
</dbReference>
<feature type="domain" description="Cell envelope-related transcriptional attenuator" evidence="3">
    <location>
        <begin position="349"/>
        <end position="522"/>
    </location>
</feature>
<feature type="compositionally biased region" description="Low complexity" evidence="2">
    <location>
        <begin position="179"/>
        <end position="188"/>
    </location>
</feature>
<name>A0A370HYK7_9NOCA</name>
<feature type="region of interest" description="Disordered" evidence="2">
    <location>
        <begin position="704"/>
        <end position="769"/>
    </location>
</feature>
<dbReference type="NCBIfam" id="TIGR00350">
    <property type="entry name" value="lytR_cpsA_psr"/>
    <property type="match status" value="1"/>
</dbReference>
<dbReference type="InterPro" id="IPR004474">
    <property type="entry name" value="LytR_CpsA_psr"/>
</dbReference>
<feature type="compositionally biased region" description="Basic and acidic residues" evidence="2">
    <location>
        <begin position="62"/>
        <end position="178"/>
    </location>
</feature>
<evidence type="ECO:0000313" key="5">
    <source>
        <dbReference type="EMBL" id="RDI63586.1"/>
    </source>
</evidence>
<evidence type="ECO:0000313" key="6">
    <source>
        <dbReference type="Proteomes" id="UP000254869"/>
    </source>
</evidence>
<dbReference type="PANTHER" id="PTHR33392:SF6">
    <property type="entry name" value="POLYISOPRENYL-TEICHOIC ACID--PEPTIDOGLYCAN TEICHOIC ACID TRANSFERASE TAGU"/>
    <property type="match status" value="1"/>
</dbReference>
<comment type="caution">
    <text evidence="5">The sequence shown here is derived from an EMBL/GenBank/DDBJ whole genome shotgun (WGS) entry which is preliminary data.</text>
</comment>
<dbReference type="InterPro" id="IPR050922">
    <property type="entry name" value="LytR/CpsA/Psr_CW_biosynth"/>
</dbReference>
<dbReference type="Pfam" id="PF13399">
    <property type="entry name" value="LytR_C"/>
    <property type="match status" value="1"/>
</dbReference>
<evidence type="ECO:0000256" key="1">
    <source>
        <dbReference type="ARBA" id="ARBA00006068"/>
    </source>
</evidence>
<comment type="similarity">
    <text evidence="1">Belongs to the LytR/CpsA/Psr (LCP) family.</text>
</comment>
<keyword evidence="6" id="KW-1185">Reference proteome</keyword>
<evidence type="ECO:0000259" key="3">
    <source>
        <dbReference type="Pfam" id="PF03816"/>
    </source>
</evidence>
<dbReference type="STRING" id="1210086.GCA_001613105_05853"/>
<dbReference type="AlphaFoldDB" id="A0A370HYK7"/>
<feature type="compositionally biased region" description="Basic residues" evidence="2">
    <location>
        <begin position="242"/>
        <end position="253"/>
    </location>
</feature>
<dbReference type="EMBL" id="QQBC01000010">
    <property type="protein sequence ID" value="RDI63586.1"/>
    <property type="molecule type" value="Genomic_DNA"/>
</dbReference>
<dbReference type="InterPro" id="IPR027381">
    <property type="entry name" value="LytR/CpsA/Psr_C"/>
</dbReference>